<dbReference type="OrthoDB" id="387706at2759"/>
<name>A0A1Y1JGC0_PLAGO</name>
<feature type="compositionally biased region" description="Acidic residues" evidence="1">
    <location>
        <begin position="138"/>
        <end position="150"/>
    </location>
</feature>
<dbReference type="AlphaFoldDB" id="A0A1Y1JGC0"/>
<keyword evidence="2" id="KW-0472">Membrane</keyword>
<feature type="compositionally biased region" description="Basic and acidic residues" evidence="1">
    <location>
        <begin position="99"/>
        <end position="126"/>
    </location>
</feature>
<gene>
    <name evidence="3" type="ORF">PGO_110000</name>
</gene>
<feature type="transmembrane region" description="Helical" evidence="2">
    <location>
        <begin position="410"/>
        <end position="426"/>
    </location>
</feature>
<evidence type="ECO:0000313" key="4">
    <source>
        <dbReference type="Proteomes" id="UP000195521"/>
    </source>
</evidence>
<dbReference type="Proteomes" id="UP000195521">
    <property type="component" value="Unassembled WGS sequence"/>
</dbReference>
<keyword evidence="4" id="KW-1185">Reference proteome</keyword>
<keyword evidence="2" id="KW-0812">Transmembrane</keyword>
<proteinExistence type="predicted"/>
<dbReference type="OMA" id="ISTHQMN"/>
<dbReference type="GeneID" id="39748279"/>
<evidence type="ECO:0000256" key="1">
    <source>
        <dbReference type="SAM" id="MobiDB-lite"/>
    </source>
</evidence>
<comment type="caution">
    <text evidence="3">The sequence shown here is derived from an EMBL/GenBank/DDBJ whole genome shotgun (WGS) entry which is preliminary data.</text>
</comment>
<protein>
    <recommendedName>
        <fullName evidence="5">Pv-fam-d protein</fullName>
    </recommendedName>
</protein>
<keyword evidence="2" id="KW-1133">Transmembrane helix</keyword>
<reference evidence="4" key="1">
    <citation type="submission" date="2017-04" db="EMBL/GenBank/DDBJ databases">
        <title>Plasmodium gonderi genome.</title>
        <authorList>
            <person name="Arisue N."/>
            <person name="Honma H."/>
            <person name="Kawai S."/>
            <person name="Tougan T."/>
            <person name="Tanabe K."/>
            <person name="Horii T."/>
        </authorList>
    </citation>
    <scope>NUCLEOTIDE SEQUENCE [LARGE SCALE GENOMIC DNA]</scope>
    <source>
        <strain evidence="4">ATCC 30045</strain>
    </source>
</reference>
<feature type="compositionally biased region" description="Polar residues" evidence="1">
    <location>
        <begin position="73"/>
        <end position="85"/>
    </location>
</feature>
<feature type="region of interest" description="Disordered" evidence="1">
    <location>
        <begin position="73"/>
        <end position="332"/>
    </location>
</feature>
<feature type="compositionally biased region" description="Basic and acidic residues" evidence="1">
    <location>
        <begin position="261"/>
        <end position="297"/>
    </location>
</feature>
<evidence type="ECO:0000313" key="3">
    <source>
        <dbReference type="EMBL" id="GAW81556.1"/>
    </source>
</evidence>
<feature type="compositionally biased region" description="Basic and acidic residues" evidence="1">
    <location>
        <begin position="151"/>
        <end position="206"/>
    </location>
</feature>
<feature type="compositionally biased region" description="Basic and acidic residues" evidence="1">
    <location>
        <begin position="311"/>
        <end position="321"/>
    </location>
</feature>
<feature type="compositionally biased region" description="Polar residues" evidence="1">
    <location>
        <begin position="298"/>
        <end position="310"/>
    </location>
</feature>
<feature type="transmembrane region" description="Helical" evidence="2">
    <location>
        <begin position="385"/>
        <end position="404"/>
    </location>
</feature>
<accession>A0A1Y1JGC0</accession>
<dbReference type="RefSeq" id="XP_028544145.1">
    <property type="nucleotide sequence ID" value="XM_028688344.1"/>
</dbReference>
<sequence length="467" mass="55082">MEYRDEEEENGHIGDAVKTMLDNEGFLKNFNKLMTNDKFTKQLDVLMDDENFQKQIDVFMGDEKFQKQFSSLAQGTNVKKNSENFPRNRNPDYTDDDTNNYRKRSDYRDEEMHDRRYRDERDDRMYQKHQNNKKYYNEDYEDNENYDDYEDNHYEIRSNNRPPYDRNPDKSSNRPPYDRNPDKSSNRPPYDRKPDKSSNRYPDHNDYQGPSNKYPNGMYFEKSQDQMNFGGDAKKFNNSLQNNDNRGRGNGPKYYDDENDERQFHSPKRGDDPYGKNFDQQKFDNQGRHFDKQKFDNYNKQGGPNRISNQGKKEPMDEKKNVVSSGASKKPKGKVAKMAHAFKNFVKKSDAMYETELLHVLMKIRESQEAGGKPLGLKVKVSNKITTFSPVLAISVFFLLFAIFQNTGGLIVSSITLVLAGIYVYYKYNKCKRMCKVYGKSNDLHKFLEYENPELVPYKPTTPPQRK</sequence>
<evidence type="ECO:0008006" key="5">
    <source>
        <dbReference type="Google" id="ProtNLM"/>
    </source>
</evidence>
<evidence type="ECO:0000256" key="2">
    <source>
        <dbReference type="SAM" id="Phobius"/>
    </source>
</evidence>
<dbReference type="EMBL" id="BDQF01000012">
    <property type="protein sequence ID" value="GAW81556.1"/>
    <property type="molecule type" value="Genomic_DNA"/>
</dbReference>
<organism evidence="3 4">
    <name type="scientific">Plasmodium gonderi</name>
    <dbReference type="NCBI Taxonomy" id="77519"/>
    <lineage>
        <taxon>Eukaryota</taxon>
        <taxon>Sar</taxon>
        <taxon>Alveolata</taxon>
        <taxon>Apicomplexa</taxon>
        <taxon>Aconoidasida</taxon>
        <taxon>Haemosporida</taxon>
        <taxon>Plasmodiidae</taxon>
        <taxon>Plasmodium</taxon>
        <taxon>Plasmodium (Plasmodium)</taxon>
    </lineage>
</organism>